<dbReference type="RefSeq" id="WP_008838920.1">
    <property type="nucleotide sequence ID" value="NZ_AHAM01000226.1"/>
</dbReference>
<accession>H0HYR3</accession>
<evidence type="ECO:0000256" key="3">
    <source>
        <dbReference type="SAM" id="Phobius"/>
    </source>
</evidence>
<comment type="similarity">
    <text evidence="1">Belongs to the ABC-2 integral membrane protein family.</text>
</comment>
<evidence type="ECO:0000256" key="1">
    <source>
        <dbReference type="ARBA" id="ARBA00007783"/>
    </source>
</evidence>
<name>H0HYR3_9HYPH</name>
<keyword evidence="3" id="KW-1133">Transmembrane helix</keyword>
<gene>
    <name evidence="4" type="ORF">MAXJ12_26738</name>
</gene>
<dbReference type="EMBL" id="AHAM01000226">
    <property type="protein sequence ID" value="EHK54135.1"/>
    <property type="molecule type" value="Genomic_DNA"/>
</dbReference>
<organism evidence="4 5">
    <name type="scientific">Mesorhizobium alhagi CCNWXJ12-2</name>
    <dbReference type="NCBI Taxonomy" id="1107882"/>
    <lineage>
        <taxon>Bacteria</taxon>
        <taxon>Pseudomonadati</taxon>
        <taxon>Pseudomonadota</taxon>
        <taxon>Alphaproteobacteria</taxon>
        <taxon>Hyphomicrobiales</taxon>
        <taxon>Phyllobacteriaceae</taxon>
        <taxon>Allomesorhizobium</taxon>
    </lineage>
</organism>
<proteinExistence type="inferred from homology"/>
<keyword evidence="5" id="KW-1185">Reference proteome</keyword>
<dbReference type="OrthoDB" id="9796017at2"/>
<keyword evidence="3" id="KW-0812">Transmembrane</keyword>
<reference evidence="4 5" key="1">
    <citation type="journal article" date="2012" name="J. Bacteriol.">
        <title>Draft Genome Sequence of Mesorhizobium alhagi CCNWXJ12-2T, a Novel Salt-Resistant Species Isolated from the Desert of Northwestern China.</title>
        <authorList>
            <person name="Zhou M."/>
            <person name="Chen W."/>
            <person name="Chen H."/>
            <person name="Wei G."/>
        </authorList>
    </citation>
    <scope>NUCLEOTIDE SEQUENCE [LARGE SCALE GENOMIC DNA]</scope>
    <source>
        <strain evidence="4 5">CCNWXJ12-2</strain>
    </source>
</reference>
<sequence length="261" mass="28978">MELWNRIRPYLSSLVRFFHISYIEAKSEHSGTRLGILWAPLSSLIFSALLALVFHHSATMSVSEYFIYVFAGYALWNFISDSITGSTDVIQGQLDFAVHNNLSLVGLFGKLLVDRLFEYLMNAVVILALILLLRPANFGVGLTLFLPFLAIITLTSLGTAYLVNITTVLYPDLKAAVKVGARFMFFASPVFWSAGEVSSGTRAFLVQYNPVSYYLSLARQVFGVEPLEPGAWAMAVLVSATISATGYLAYRQSHSFVRNFK</sequence>
<keyword evidence="3" id="KW-0472">Membrane</keyword>
<dbReference type="PANTHER" id="PTHR30413">
    <property type="entry name" value="INNER MEMBRANE TRANSPORT PERMEASE"/>
    <property type="match status" value="1"/>
</dbReference>
<evidence type="ECO:0000313" key="5">
    <source>
        <dbReference type="Proteomes" id="UP000003250"/>
    </source>
</evidence>
<keyword evidence="2" id="KW-0813">Transport</keyword>
<feature type="transmembrane region" description="Helical" evidence="3">
    <location>
        <begin position="36"/>
        <end position="55"/>
    </location>
</feature>
<protein>
    <submittedName>
        <fullName evidence="4">ABC-2 type transporter</fullName>
    </submittedName>
</protein>
<dbReference type="Proteomes" id="UP000003250">
    <property type="component" value="Unassembled WGS sequence"/>
</dbReference>
<evidence type="ECO:0000313" key="4">
    <source>
        <dbReference type="EMBL" id="EHK54135.1"/>
    </source>
</evidence>
<dbReference type="AlphaFoldDB" id="H0HYR3"/>
<dbReference type="PANTHER" id="PTHR30413:SF10">
    <property type="entry name" value="CAPSULE POLYSACCHARIDE EXPORT INNER-MEMBRANE PROTEIN CTRC"/>
    <property type="match status" value="1"/>
</dbReference>
<evidence type="ECO:0000256" key="2">
    <source>
        <dbReference type="ARBA" id="ARBA00022448"/>
    </source>
</evidence>
<feature type="transmembrane region" description="Helical" evidence="3">
    <location>
        <begin position="116"/>
        <end position="133"/>
    </location>
</feature>
<feature type="transmembrane region" description="Helical" evidence="3">
    <location>
        <begin position="231"/>
        <end position="250"/>
    </location>
</feature>
<dbReference type="GO" id="GO:0015920">
    <property type="term" value="P:lipopolysaccharide transport"/>
    <property type="evidence" value="ECO:0007669"/>
    <property type="project" value="TreeGrafter"/>
</dbReference>
<feature type="transmembrane region" description="Helical" evidence="3">
    <location>
        <begin position="140"/>
        <end position="163"/>
    </location>
</feature>